<name>A0AAC9FC91_9ACTN</name>
<dbReference type="AlphaFoldDB" id="A0AAC9FC91"/>
<dbReference type="SUPFAM" id="SSF54826">
    <property type="entry name" value="Enolase N-terminal domain-like"/>
    <property type="match status" value="1"/>
</dbReference>
<evidence type="ECO:0000256" key="3">
    <source>
        <dbReference type="ARBA" id="ARBA00022842"/>
    </source>
</evidence>
<dbReference type="NCBIfam" id="TIGR01928">
    <property type="entry name" value="menC_lowGC_arch"/>
    <property type="match status" value="1"/>
</dbReference>
<dbReference type="InterPro" id="IPR010197">
    <property type="entry name" value="OSBS/NAAAR"/>
</dbReference>
<gene>
    <name evidence="9" type="ORF">A8L58_12965</name>
    <name evidence="8" type="ORF">AXH35_11515</name>
</gene>
<dbReference type="EMBL" id="CP015970">
    <property type="protein sequence ID" value="AOZ47431.1"/>
    <property type="molecule type" value="Genomic_DNA"/>
</dbReference>
<dbReference type="Proteomes" id="UP000178666">
    <property type="component" value="Chromosome"/>
</dbReference>
<evidence type="ECO:0000256" key="2">
    <source>
        <dbReference type="ARBA" id="ARBA00022723"/>
    </source>
</evidence>
<dbReference type="SFLD" id="SFLDF00009">
    <property type="entry name" value="o-succinylbenzoate_synthase"/>
    <property type="match status" value="1"/>
</dbReference>
<dbReference type="SMART" id="SM00922">
    <property type="entry name" value="MR_MLE"/>
    <property type="match status" value="1"/>
</dbReference>
<evidence type="ECO:0000313" key="9">
    <source>
        <dbReference type="EMBL" id="AOZ47431.1"/>
    </source>
</evidence>
<dbReference type="PANTHER" id="PTHR48073">
    <property type="entry name" value="O-SUCCINYLBENZOATE SYNTHASE-RELATED"/>
    <property type="match status" value="1"/>
</dbReference>
<dbReference type="PANTHER" id="PTHR48073:SF5">
    <property type="entry name" value="O-SUCCINYLBENZOATE SYNTHASE"/>
    <property type="match status" value="1"/>
</dbReference>
<evidence type="ECO:0000256" key="1">
    <source>
        <dbReference type="ARBA" id="ARBA00001968"/>
    </source>
</evidence>
<dbReference type="InterPro" id="IPR029017">
    <property type="entry name" value="Enolase-like_N"/>
</dbReference>
<keyword evidence="2" id="KW-0479">Metal-binding</keyword>
<dbReference type="Gene3D" id="3.30.390.10">
    <property type="entry name" value="Enolase-like, N-terminal domain"/>
    <property type="match status" value="1"/>
</dbReference>
<keyword evidence="4" id="KW-0456">Lyase</keyword>
<dbReference type="GO" id="GO:0009234">
    <property type="term" value="P:menaquinone biosynthetic process"/>
    <property type="evidence" value="ECO:0007669"/>
    <property type="project" value="UniProtKB-UniRule"/>
</dbReference>
<protein>
    <recommendedName>
        <fullName evidence="5 6">o-succinylbenzoate synthase</fullName>
        <ecNumber evidence="5 6">4.2.1.113</ecNumber>
    </recommendedName>
</protein>
<dbReference type="InterPro" id="IPR029065">
    <property type="entry name" value="Enolase_C-like"/>
</dbReference>
<dbReference type="EMBL" id="CP014352">
    <property type="protein sequence ID" value="AMS05968.1"/>
    <property type="molecule type" value="Genomic_DNA"/>
</dbReference>
<dbReference type="SFLD" id="SFLDS00001">
    <property type="entry name" value="Enolase"/>
    <property type="match status" value="1"/>
</dbReference>
<dbReference type="InterPro" id="IPR013342">
    <property type="entry name" value="Mandelate_racemase_C"/>
</dbReference>
<organism evidence="8 10">
    <name type="scientific">Acidipropionibacterium acidipropionici</name>
    <dbReference type="NCBI Taxonomy" id="1748"/>
    <lineage>
        <taxon>Bacteria</taxon>
        <taxon>Bacillati</taxon>
        <taxon>Actinomycetota</taxon>
        <taxon>Actinomycetes</taxon>
        <taxon>Propionibacteriales</taxon>
        <taxon>Propionibacteriaceae</taxon>
        <taxon>Acidipropionibacterium</taxon>
    </lineage>
</organism>
<keyword evidence="11" id="KW-1185">Reference proteome</keyword>
<evidence type="ECO:0000313" key="11">
    <source>
        <dbReference type="Proteomes" id="UP000178666"/>
    </source>
</evidence>
<proteinExistence type="predicted"/>
<dbReference type="RefSeq" id="WP_062819925.1">
    <property type="nucleotide sequence ID" value="NZ_CP014352.1"/>
</dbReference>
<evidence type="ECO:0000259" key="7">
    <source>
        <dbReference type="SMART" id="SM00922"/>
    </source>
</evidence>
<evidence type="ECO:0000313" key="8">
    <source>
        <dbReference type="EMBL" id="AMS05968.1"/>
    </source>
</evidence>
<dbReference type="Gene3D" id="3.20.20.120">
    <property type="entry name" value="Enolase-like C-terminal domain"/>
    <property type="match status" value="1"/>
</dbReference>
<reference evidence="8 10" key="2">
    <citation type="submission" date="2016-02" db="EMBL/GenBank/DDBJ databases">
        <title>Complete Genome Sequence of Propionibacterium acidipropionici ATCC 55737.</title>
        <authorList>
            <person name="Luna Flores C.H."/>
            <person name="Nielsen L.K."/>
            <person name="Marcellin E."/>
        </authorList>
    </citation>
    <scope>NUCLEOTIDE SEQUENCE [LARGE SCALE GENOMIC DNA]</scope>
    <source>
        <strain evidence="8 10">ATCC 55737</strain>
    </source>
</reference>
<dbReference type="GO" id="GO:0016854">
    <property type="term" value="F:racemase and epimerase activity"/>
    <property type="evidence" value="ECO:0007669"/>
    <property type="project" value="UniProtKB-ARBA"/>
</dbReference>
<reference evidence="9 11" key="1">
    <citation type="journal article" date="2016" name="Plant Dis.">
        <title>Improved production of propionic acid using genome shuffling.</title>
        <authorList>
            <person name="Luna-Flores C.H."/>
            <person name="Palfreyman R.W."/>
            <person name="Kromer J.O."/>
            <person name="Nielsen L.K."/>
            <person name="Marcellin E."/>
        </authorList>
    </citation>
    <scope>NUCLEOTIDE SEQUENCE [LARGE SCALE GENOMIC DNA]</scope>
    <source>
        <strain evidence="9 11">F3E8</strain>
    </source>
</reference>
<dbReference type="GO" id="GO:0043748">
    <property type="term" value="F:O-succinylbenzoate synthase activity"/>
    <property type="evidence" value="ECO:0007669"/>
    <property type="project" value="UniProtKB-EC"/>
</dbReference>
<dbReference type="InterPro" id="IPR013341">
    <property type="entry name" value="Mandelate_racemase_N_dom"/>
</dbReference>
<evidence type="ECO:0000256" key="6">
    <source>
        <dbReference type="NCBIfam" id="TIGR01928"/>
    </source>
</evidence>
<sequence length="375" mass="40855">MRITRARLFEVRLPLVHRFTTSSHAKSSLDHILVELTDESGATGWGEIASPAGPYYCSETTETAWLTAIHFLLPAVLDAEWEHPEQVDRLWARVRGHEFAKAGVVGAAWDLWTRSQGVPLASALGGTRERVRAGVSLGIEATIDELLAQVERQVEAGYHRVKLKISHGWDVEPVAAVRSAYPELDLHVDANGVYESDDETIAHLGELDRFGLTMIEQPFAPRNLLGSAGLQARISTDVCLDESVVDLHDLELMIALKAGRVLNIKVSRMGGLTVARDAHDRAIGEGIPVWCGGMHEFGIGRAANVAISSLPGFTLPSDVSGSDKYYSRDVIAPPVIAHDGWVDVPEAPGLGHDVDLEWIDANTLRRFDSAEPSTT</sequence>
<dbReference type="GO" id="GO:0046872">
    <property type="term" value="F:metal ion binding"/>
    <property type="evidence" value="ECO:0007669"/>
    <property type="project" value="UniProtKB-KW"/>
</dbReference>
<feature type="domain" description="Mandelate racemase/muconate lactonizing enzyme C-terminal" evidence="7">
    <location>
        <begin position="143"/>
        <end position="237"/>
    </location>
</feature>
<dbReference type="InterPro" id="IPR036849">
    <property type="entry name" value="Enolase-like_C_sf"/>
</dbReference>
<evidence type="ECO:0000256" key="4">
    <source>
        <dbReference type="ARBA" id="ARBA00023239"/>
    </source>
</evidence>
<evidence type="ECO:0000256" key="5">
    <source>
        <dbReference type="ARBA" id="ARBA00029491"/>
    </source>
</evidence>
<keyword evidence="3" id="KW-0460">Magnesium</keyword>
<dbReference type="SFLD" id="SFLDG00180">
    <property type="entry name" value="muconate_cycloisomerase"/>
    <property type="match status" value="1"/>
</dbReference>
<dbReference type="Pfam" id="PF13378">
    <property type="entry name" value="MR_MLE_C"/>
    <property type="match status" value="1"/>
</dbReference>
<evidence type="ECO:0000313" key="10">
    <source>
        <dbReference type="Proteomes" id="UP000075221"/>
    </source>
</evidence>
<accession>A0AAC9FC91</accession>
<dbReference type="Proteomes" id="UP000075221">
    <property type="component" value="Chromosome"/>
</dbReference>
<dbReference type="Pfam" id="PF02746">
    <property type="entry name" value="MR_MLE_N"/>
    <property type="match status" value="1"/>
</dbReference>
<dbReference type="EC" id="4.2.1.113" evidence="5 6"/>
<dbReference type="SUPFAM" id="SSF51604">
    <property type="entry name" value="Enolase C-terminal domain-like"/>
    <property type="match status" value="1"/>
</dbReference>
<comment type="cofactor">
    <cofactor evidence="1">
        <name>a divalent metal cation</name>
        <dbReference type="ChEBI" id="CHEBI:60240"/>
    </cofactor>
</comment>